<evidence type="ECO:0000313" key="2">
    <source>
        <dbReference type="EMBL" id="ODV98078.1"/>
    </source>
</evidence>
<dbReference type="Proteomes" id="UP000094236">
    <property type="component" value="Unassembled WGS sequence"/>
</dbReference>
<dbReference type="GO" id="GO:0005737">
    <property type="term" value="C:cytoplasm"/>
    <property type="evidence" value="ECO:0007669"/>
    <property type="project" value="EnsemblFungi"/>
</dbReference>
<accession>A0A1E4U2D6</accession>
<dbReference type="AlphaFoldDB" id="A0A1E4U2D6"/>
<gene>
    <name evidence="2" type="ORF">PACTADRAFT_47900</name>
</gene>
<evidence type="ECO:0000313" key="3">
    <source>
        <dbReference type="Proteomes" id="UP000094236"/>
    </source>
</evidence>
<dbReference type="GO" id="GO:0071465">
    <property type="term" value="P:cellular response to desiccation"/>
    <property type="evidence" value="ECO:0007669"/>
    <property type="project" value="EnsemblFungi"/>
</dbReference>
<keyword evidence="3" id="KW-1185">Reference proteome</keyword>
<feature type="region of interest" description="Disordered" evidence="1">
    <location>
        <begin position="59"/>
        <end position="94"/>
    </location>
</feature>
<name>A0A1E4U2D6_PACTA</name>
<reference evidence="3" key="1">
    <citation type="submission" date="2016-05" db="EMBL/GenBank/DDBJ databases">
        <title>Comparative genomics of biotechnologically important yeasts.</title>
        <authorList>
            <consortium name="DOE Joint Genome Institute"/>
            <person name="Riley R."/>
            <person name="Haridas S."/>
            <person name="Wolfe K.H."/>
            <person name="Lopes M.R."/>
            <person name="Hittinger C.T."/>
            <person name="Goker M."/>
            <person name="Salamov A."/>
            <person name="Wisecaver J."/>
            <person name="Long T.M."/>
            <person name="Aerts A.L."/>
            <person name="Barry K."/>
            <person name="Choi C."/>
            <person name="Clum A."/>
            <person name="Coughlan A.Y."/>
            <person name="Deshpande S."/>
            <person name="Douglass A.P."/>
            <person name="Hanson S.J."/>
            <person name="Klenk H.-P."/>
            <person name="Labutti K."/>
            <person name="Lapidus A."/>
            <person name="Lindquist E."/>
            <person name="Lipzen A."/>
            <person name="Meier-Kolthoff J.P."/>
            <person name="Ohm R.A."/>
            <person name="Otillar R.P."/>
            <person name="Pangilinan J."/>
            <person name="Peng Y."/>
            <person name="Rokas A."/>
            <person name="Rosa C.A."/>
            <person name="Scheuner C."/>
            <person name="Sibirny A.A."/>
            <person name="Slot J.C."/>
            <person name="Stielow J.B."/>
            <person name="Sun H."/>
            <person name="Kurtzman C.P."/>
            <person name="Blackwell M."/>
            <person name="Grigoriev I.V."/>
            <person name="Jeffries T.W."/>
        </authorList>
    </citation>
    <scope>NUCLEOTIDE SEQUENCE [LARGE SCALE GENOMIC DNA]</scope>
    <source>
        <strain evidence="3">NRRL Y-2460</strain>
    </source>
</reference>
<sequence length="94" mass="10810">MTRTTKWDGESKHESHYFTHNHAFKQSPFTVKKNGAGKGNWGVLGSEVDDLIDKGDIPPVFNRNQRRGSNNSHNEENLFRIRNEQPIDSDIDED</sequence>
<evidence type="ECO:0008006" key="4">
    <source>
        <dbReference type="Google" id="ProtNLM"/>
    </source>
</evidence>
<dbReference type="STRING" id="669874.A0A1E4U2D6"/>
<dbReference type="OrthoDB" id="2122308at2759"/>
<evidence type="ECO:0000256" key="1">
    <source>
        <dbReference type="SAM" id="MobiDB-lite"/>
    </source>
</evidence>
<dbReference type="EMBL" id="KV454011">
    <property type="protein sequence ID" value="ODV98078.1"/>
    <property type="molecule type" value="Genomic_DNA"/>
</dbReference>
<organism evidence="2 3">
    <name type="scientific">Pachysolen tannophilus NRRL Y-2460</name>
    <dbReference type="NCBI Taxonomy" id="669874"/>
    <lineage>
        <taxon>Eukaryota</taxon>
        <taxon>Fungi</taxon>
        <taxon>Dikarya</taxon>
        <taxon>Ascomycota</taxon>
        <taxon>Saccharomycotina</taxon>
        <taxon>Pichiomycetes</taxon>
        <taxon>Pachysolenaceae</taxon>
        <taxon>Pachysolen</taxon>
    </lineage>
</organism>
<protein>
    <recommendedName>
        <fullName evidence="4">Hyaluronan/mRNA-binding protein domain-containing protein</fullName>
    </recommendedName>
</protein>
<feature type="compositionally biased region" description="Basic and acidic residues" evidence="1">
    <location>
        <begin position="73"/>
        <end position="85"/>
    </location>
</feature>
<proteinExistence type="predicted"/>